<evidence type="ECO:0000256" key="8">
    <source>
        <dbReference type="ARBA" id="ARBA00023012"/>
    </source>
</evidence>
<evidence type="ECO:0000259" key="10">
    <source>
        <dbReference type="Pfam" id="PF07730"/>
    </source>
</evidence>
<keyword evidence="6 11" id="KW-0418">Kinase</keyword>
<keyword evidence="5" id="KW-0547">Nucleotide-binding</keyword>
<evidence type="ECO:0000256" key="3">
    <source>
        <dbReference type="ARBA" id="ARBA00022553"/>
    </source>
</evidence>
<dbReference type="GO" id="GO:0005524">
    <property type="term" value="F:ATP binding"/>
    <property type="evidence" value="ECO:0007669"/>
    <property type="project" value="UniProtKB-KW"/>
</dbReference>
<dbReference type="Gene3D" id="1.20.5.1930">
    <property type="match status" value="1"/>
</dbReference>
<dbReference type="CDD" id="cd16917">
    <property type="entry name" value="HATPase_UhpB-NarQ-NarX-like"/>
    <property type="match status" value="1"/>
</dbReference>
<feature type="transmembrane region" description="Helical" evidence="9">
    <location>
        <begin position="70"/>
        <end position="93"/>
    </location>
</feature>
<feature type="domain" description="Signal transduction histidine kinase subgroup 3 dimerisation and phosphoacceptor" evidence="10">
    <location>
        <begin position="192"/>
        <end position="255"/>
    </location>
</feature>
<keyword evidence="7" id="KW-0067">ATP-binding</keyword>
<dbReference type="PANTHER" id="PTHR24421">
    <property type="entry name" value="NITRATE/NITRITE SENSOR PROTEIN NARX-RELATED"/>
    <property type="match status" value="1"/>
</dbReference>
<name>A0A934QXV9_9PSEU</name>
<keyword evidence="8" id="KW-0902">Two-component regulatory system</keyword>
<organism evidence="11 12">
    <name type="scientific">Prauserella cavernicola</name>
    <dbReference type="NCBI Taxonomy" id="2800127"/>
    <lineage>
        <taxon>Bacteria</taxon>
        <taxon>Bacillati</taxon>
        <taxon>Actinomycetota</taxon>
        <taxon>Actinomycetes</taxon>
        <taxon>Pseudonocardiales</taxon>
        <taxon>Pseudonocardiaceae</taxon>
        <taxon>Prauserella</taxon>
    </lineage>
</organism>
<dbReference type="InterPro" id="IPR011712">
    <property type="entry name" value="Sig_transdc_His_kin_sub3_dim/P"/>
</dbReference>
<keyword evidence="9" id="KW-0812">Transmembrane</keyword>
<evidence type="ECO:0000256" key="1">
    <source>
        <dbReference type="ARBA" id="ARBA00000085"/>
    </source>
</evidence>
<dbReference type="GO" id="GO:0046983">
    <property type="term" value="F:protein dimerization activity"/>
    <property type="evidence" value="ECO:0007669"/>
    <property type="project" value="InterPro"/>
</dbReference>
<protein>
    <recommendedName>
        <fullName evidence="2">histidine kinase</fullName>
        <ecNumber evidence="2">2.7.13.3</ecNumber>
    </recommendedName>
</protein>
<feature type="transmembrane region" description="Helical" evidence="9">
    <location>
        <begin position="113"/>
        <end position="133"/>
    </location>
</feature>
<keyword evidence="9" id="KW-0472">Membrane</keyword>
<comment type="caution">
    <text evidence="11">The sequence shown here is derived from an EMBL/GenBank/DDBJ whole genome shotgun (WGS) entry which is preliminary data.</text>
</comment>
<feature type="transmembrane region" description="Helical" evidence="9">
    <location>
        <begin position="21"/>
        <end position="39"/>
    </location>
</feature>
<comment type="catalytic activity">
    <reaction evidence="1">
        <text>ATP + protein L-histidine = ADP + protein N-phospho-L-histidine.</text>
        <dbReference type="EC" id="2.7.13.3"/>
    </reaction>
</comment>
<accession>A0A934QXV9</accession>
<dbReference type="RefSeq" id="WP_200324945.1">
    <property type="nucleotide sequence ID" value="NZ_JAENJH010000011.1"/>
</dbReference>
<keyword evidence="4" id="KW-0808">Transferase</keyword>
<reference evidence="11" key="1">
    <citation type="submission" date="2020-12" db="EMBL/GenBank/DDBJ databases">
        <title>Prauserella sp. ASG 168, a novel actinomycete isolated from cave rock.</title>
        <authorList>
            <person name="Suriyachadkun C."/>
        </authorList>
    </citation>
    <scope>NUCLEOTIDE SEQUENCE</scope>
    <source>
        <strain evidence="11">ASG 168</strain>
    </source>
</reference>
<dbReference type="SUPFAM" id="SSF55874">
    <property type="entry name" value="ATPase domain of HSP90 chaperone/DNA topoisomerase II/histidine kinase"/>
    <property type="match status" value="1"/>
</dbReference>
<dbReference type="Proteomes" id="UP000635245">
    <property type="component" value="Unassembled WGS sequence"/>
</dbReference>
<dbReference type="EC" id="2.7.13.3" evidence="2"/>
<dbReference type="Pfam" id="PF07730">
    <property type="entry name" value="HisKA_3"/>
    <property type="match status" value="1"/>
</dbReference>
<gene>
    <name evidence="11" type="ORF">JHE00_30755</name>
</gene>
<dbReference type="EMBL" id="JAENJH010000011">
    <property type="protein sequence ID" value="MBK1788730.1"/>
    <property type="molecule type" value="Genomic_DNA"/>
</dbReference>
<evidence type="ECO:0000313" key="11">
    <source>
        <dbReference type="EMBL" id="MBK1788730.1"/>
    </source>
</evidence>
<evidence type="ECO:0000256" key="7">
    <source>
        <dbReference type="ARBA" id="ARBA00022840"/>
    </source>
</evidence>
<keyword evidence="3" id="KW-0597">Phosphoprotein</keyword>
<evidence type="ECO:0000313" key="12">
    <source>
        <dbReference type="Proteomes" id="UP000635245"/>
    </source>
</evidence>
<dbReference type="PANTHER" id="PTHR24421:SF10">
    <property type="entry name" value="NITRATE_NITRITE SENSOR PROTEIN NARQ"/>
    <property type="match status" value="1"/>
</dbReference>
<feature type="transmembrane region" description="Helical" evidence="9">
    <location>
        <begin position="138"/>
        <end position="156"/>
    </location>
</feature>
<dbReference type="GO" id="GO:0000155">
    <property type="term" value="F:phosphorelay sensor kinase activity"/>
    <property type="evidence" value="ECO:0007669"/>
    <property type="project" value="InterPro"/>
</dbReference>
<keyword evidence="12" id="KW-1185">Reference proteome</keyword>
<keyword evidence="9" id="KW-1133">Transmembrane helix</keyword>
<dbReference type="Gene3D" id="3.30.565.10">
    <property type="entry name" value="Histidine kinase-like ATPase, C-terminal domain"/>
    <property type="match status" value="1"/>
</dbReference>
<sequence>MPPRFLPLRGLPPLGQDLAIAVGYFLLGCVLYAAGLHSLFGGDHIPMWTRYLVFGALCCLLLLRRRFPGLLLCVALVPLAVDAALGVTVPVLLAFGDPLYGATVYGSRRLSRAMVTITALGALGASVGALLIVADWRVAVLAIVLYVPFIAVPVWWGTEIRWHRELMETERENAAQAARIAELDRDAAVAIERARMARDLHDVIAGHLSAIALQSEAALSTTDPKAARTVLTSVRENSVSALEEMRTMIGLLRDNTAGEVTAPARLDGLSRLTESARASGMRLDVHTDLDERATLPAAVDLTAYRIAQEALTNAAKHAPGAGASLTIRHTGGLVTVEVTNELTGSARPHEPGTGLLSMRERASAVGGSFDAGPGGPGWRVRAVLPVPEASA</sequence>
<dbReference type="GO" id="GO:0016020">
    <property type="term" value="C:membrane"/>
    <property type="evidence" value="ECO:0007669"/>
    <property type="project" value="InterPro"/>
</dbReference>
<proteinExistence type="predicted"/>
<evidence type="ECO:0000256" key="5">
    <source>
        <dbReference type="ARBA" id="ARBA00022741"/>
    </source>
</evidence>
<dbReference type="InterPro" id="IPR036890">
    <property type="entry name" value="HATPase_C_sf"/>
</dbReference>
<evidence type="ECO:0000256" key="2">
    <source>
        <dbReference type="ARBA" id="ARBA00012438"/>
    </source>
</evidence>
<evidence type="ECO:0000256" key="9">
    <source>
        <dbReference type="SAM" id="Phobius"/>
    </source>
</evidence>
<dbReference type="PROSITE" id="PS51257">
    <property type="entry name" value="PROKAR_LIPOPROTEIN"/>
    <property type="match status" value="1"/>
</dbReference>
<dbReference type="InterPro" id="IPR050482">
    <property type="entry name" value="Sensor_HK_TwoCompSys"/>
</dbReference>
<evidence type="ECO:0000256" key="6">
    <source>
        <dbReference type="ARBA" id="ARBA00022777"/>
    </source>
</evidence>
<dbReference type="AlphaFoldDB" id="A0A934QXV9"/>
<evidence type="ECO:0000256" key="4">
    <source>
        <dbReference type="ARBA" id="ARBA00022679"/>
    </source>
</evidence>